<dbReference type="InterPro" id="IPR055299">
    <property type="entry name" value="TIMMDC1"/>
</dbReference>
<dbReference type="GO" id="GO:0032981">
    <property type="term" value="P:mitochondrial respiratory chain complex I assembly"/>
    <property type="evidence" value="ECO:0007669"/>
    <property type="project" value="InterPro"/>
</dbReference>
<keyword evidence="5 8" id="KW-0472">Membrane</keyword>
<keyword evidence="10" id="KW-1185">Reference proteome</keyword>
<sequence>MNQLCLLIIKKEHPNYLSTFQIMVGNNSSTDNNEADFTHQPHEHFVSAPTAWLRLKSIFLKNEYGFDSFEWKAVKNSTLFTFIIGTMMAGTAELPLAHQRFKEQHSLSLFANKYEAIRRLQSHLFVSFWKSGIRLGLRIGFFTFSYTCALACLAACEDQLKGFHFVFSGALAGALYRINMGLRASFAAGVIGGVLGLCSSAVIVCPALFISKKSLDEAYKQVRDQHFRESLQAIKNNNEIYGIQKQFNVSKWEARAILKARQQEQLLTDPSLNVSKN</sequence>
<accession>A0A0V1BFL0</accession>
<evidence type="ECO:0000313" key="10">
    <source>
        <dbReference type="Proteomes" id="UP000054776"/>
    </source>
</evidence>
<evidence type="ECO:0000256" key="5">
    <source>
        <dbReference type="ARBA" id="ARBA00023136"/>
    </source>
</evidence>
<gene>
    <name evidence="9" type="primary">140up</name>
    <name evidence="9" type="ORF">T01_9349</name>
</gene>
<feature type="transmembrane region" description="Helical" evidence="8">
    <location>
        <begin position="186"/>
        <end position="210"/>
    </location>
</feature>
<reference evidence="9 10" key="1">
    <citation type="submission" date="2015-01" db="EMBL/GenBank/DDBJ databases">
        <title>Evolution of Trichinella species and genotypes.</title>
        <authorList>
            <person name="Korhonen P.K."/>
            <person name="Edoardo P."/>
            <person name="Giuseppe L.R."/>
            <person name="Gasser R.B."/>
        </authorList>
    </citation>
    <scope>NUCLEOTIDE SEQUENCE [LARGE SCALE GENOMIC DNA]</scope>
    <source>
        <strain evidence="9">ISS3</strain>
    </source>
</reference>
<keyword evidence="3 8" id="KW-0812">Transmembrane</keyword>
<protein>
    <recommendedName>
        <fullName evidence="6">Complex I assembly factor TIMMDC1, mitochondrial</fullName>
    </recommendedName>
    <alternativeName>
        <fullName evidence="7">Translocase of inner mitochondrial membrane domain-containing protein 1</fullName>
    </alternativeName>
</protein>
<evidence type="ECO:0000256" key="8">
    <source>
        <dbReference type="SAM" id="Phobius"/>
    </source>
</evidence>
<evidence type="ECO:0000313" key="9">
    <source>
        <dbReference type="EMBL" id="KRY35877.1"/>
    </source>
</evidence>
<dbReference type="GO" id="GO:0016020">
    <property type="term" value="C:membrane"/>
    <property type="evidence" value="ECO:0007669"/>
    <property type="project" value="UniProtKB-SubCell"/>
</dbReference>
<name>A0A0V1BFL0_TRISP</name>
<evidence type="ECO:0000256" key="3">
    <source>
        <dbReference type="ARBA" id="ARBA00022692"/>
    </source>
</evidence>
<dbReference type="AlphaFoldDB" id="A0A0V1BFL0"/>
<proteinExistence type="inferred from homology"/>
<organism evidence="9 10">
    <name type="scientific">Trichinella spiralis</name>
    <name type="common">Trichina worm</name>
    <dbReference type="NCBI Taxonomy" id="6334"/>
    <lineage>
        <taxon>Eukaryota</taxon>
        <taxon>Metazoa</taxon>
        <taxon>Ecdysozoa</taxon>
        <taxon>Nematoda</taxon>
        <taxon>Enoplea</taxon>
        <taxon>Dorylaimia</taxon>
        <taxon>Trichinellida</taxon>
        <taxon>Trichinellidae</taxon>
        <taxon>Trichinella</taxon>
    </lineage>
</organism>
<dbReference type="GO" id="GO:0005739">
    <property type="term" value="C:mitochondrion"/>
    <property type="evidence" value="ECO:0007669"/>
    <property type="project" value="TreeGrafter"/>
</dbReference>
<dbReference type="EMBL" id="JYDH01000049">
    <property type="protein sequence ID" value="KRY35877.1"/>
    <property type="molecule type" value="Genomic_DNA"/>
</dbReference>
<evidence type="ECO:0000256" key="7">
    <source>
        <dbReference type="ARBA" id="ARBA00041344"/>
    </source>
</evidence>
<comment type="caution">
    <text evidence="9">The sequence shown here is derived from an EMBL/GenBank/DDBJ whole genome shotgun (WGS) entry which is preliminary data.</text>
</comment>
<evidence type="ECO:0000256" key="1">
    <source>
        <dbReference type="ARBA" id="ARBA00004141"/>
    </source>
</evidence>
<keyword evidence="4 8" id="KW-1133">Transmembrane helix</keyword>
<dbReference type="PANTHER" id="PTHR13002:SF1">
    <property type="entry name" value="COMPLEX I ASSEMBLY FACTOR TIMMDC1, MITOCHONDRIAL"/>
    <property type="match status" value="1"/>
</dbReference>
<evidence type="ECO:0000256" key="2">
    <source>
        <dbReference type="ARBA" id="ARBA00008444"/>
    </source>
</evidence>
<dbReference type="OrthoDB" id="68020at2759"/>
<evidence type="ECO:0000256" key="4">
    <source>
        <dbReference type="ARBA" id="ARBA00022989"/>
    </source>
</evidence>
<dbReference type="PANTHER" id="PTHR13002">
    <property type="entry name" value="C3ORF1 PROTEIN-RELATED"/>
    <property type="match status" value="1"/>
</dbReference>
<comment type="subcellular location">
    <subcellularLocation>
        <location evidence="1">Membrane</location>
        <topology evidence="1">Multi-pass membrane protein</topology>
    </subcellularLocation>
</comment>
<comment type="similarity">
    <text evidence="2">Belongs to the Tim17/Tim22/Tim23 family.</text>
</comment>
<evidence type="ECO:0000256" key="6">
    <source>
        <dbReference type="ARBA" id="ARBA00040778"/>
    </source>
</evidence>
<dbReference type="Proteomes" id="UP000054776">
    <property type="component" value="Unassembled WGS sequence"/>
</dbReference>